<keyword evidence="1 4" id="KW-0808">Transferase</keyword>
<name>A0ABV8PJY3_9FLAO</name>
<dbReference type="Gene3D" id="3.40.50.2000">
    <property type="entry name" value="Glycogen Phosphorylase B"/>
    <property type="match status" value="2"/>
</dbReference>
<dbReference type="EMBL" id="JBHSCL010000004">
    <property type="protein sequence ID" value="MFC4220514.1"/>
    <property type="molecule type" value="Genomic_DNA"/>
</dbReference>
<dbReference type="InterPro" id="IPR028098">
    <property type="entry name" value="Glyco_trans_4-like_N"/>
</dbReference>
<feature type="domain" description="Glycosyltransferase subfamily 4-like N-terminal" evidence="3">
    <location>
        <begin position="51"/>
        <end position="180"/>
    </location>
</feature>
<dbReference type="Pfam" id="PF13439">
    <property type="entry name" value="Glyco_transf_4"/>
    <property type="match status" value="1"/>
</dbReference>
<feature type="domain" description="Glycosyl transferase family 1" evidence="2">
    <location>
        <begin position="187"/>
        <end position="349"/>
    </location>
</feature>
<evidence type="ECO:0000259" key="2">
    <source>
        <dbReference type="Pfam" id="PF00534"/>
    </source>
</evidence>
<dbReference type="SUPFAM" id="SSF53756">
    <property type="entry name" value="UDP-Glycosyltransferase/glycogen phosphorylase"/>
    <property type="match status" value="1"/>
</dbReference>
<gene>
    <name evidence="4" type="ORF">ACFOWS_10235</name>
</gene>
<proteinExistence type="predicted"/>
<dbReference type="Pfam" id="PF00534">
    <property type="entry name" value="Glycos_transf_1"/>
    <property type="match status" value="1"/>
</dbReference>
<dbReference type="PANTHER" id="PTHR46401:SF2">
    <property type="entry name" value="GLYCOSYLTRANSFERASE WBBK-RELATED"/>
    <property type="match status" value="1"/>
</dbReference>
<dbReference type="InterPro" id="IPR001296">
    <property type="entry name" value="Glyco_trans_1"/>
</dbReference>
<dbReference type="PANTHER" id="PTHR46401">
    <property type="entry name" value="GLYCOSYLTRANSFERASE WBBK-RELATED"/>
    <property type="match status" value="1"/>
</dbReference>
<dbReference type="EC" id="2.4.-.-" evidence="4"/>
<dbReference type="RefSeq" id="WP_379764159.1">
    <property type="nucleotide sequence ID" value="NZ_JBHSCL010000004.1"/>
</dbReference>
<dbReference type="GO" id="GO:0016757">
    <property type="term" value="F:glycosyltransferase activity"/>
    <property type="evidence" value="ECO:0007669"/>
    <property type="project" value="UniProtKB-KW"/>
</dbReference>
<protein>
    <submittedName>
        <fullName evidence="4">Glycosyltransferase family 4 protein</fullName>
        <ecNumber evidence="4">2.4.-.-</ecNumber>
    </submittedName>
</protein>
<dbReference type="Proteomes" id="UP001595841">
    <property type="component" value="Unassembled WGS sequence"/>
</dbReference>
<accession>A0ABV8PJY3</accession>
<dbReference type="CDD" id="cd03801">
    <property type="entry name" value="GT4_PimA-like"/>
    <property type="match status" value="1"/>
</dbReference>
<sequence length="373" mass="43247">MKVLHLNSYYIDNHLYSQLYGFFESHLSQRVYIPIKQDRKPENVVSFDRTELVFQKIIKPFHKYNYFGKIKAITKDAIDKSVQKDIDFVHAHNLFTDGALAYNLKKKFGLRYIVAVRATDIGLQYKLMYHRRPFIKRVLSEANQIVFISPTNRDKMLSMMPESFINKIKDKIRVIPNGVNEIWLNNIHKPKGKLGETINLIYVGQIMKRKNLFPLIDAVELIRNKSGKEFNLTIVGGPNVYEEEYFKAFSEKIAALKWVRYLGKIKDKQKLQETYGASDIFVMPSKSELFGLVYIEALSQGLPVIYSKNEGINGYLEDKDVGFAVNPDNIEEIATGIENIVGNYANYKNFEPIVAPFNWSEIVNQYLSMYGYE</sequence>
<keyword evidence="5" id="KW-1185">Reference proteome</keyword>
<reference evidence="5" key="1">
    <citation type="journal article" date="2019" name="Int. J. Syst. Evol. Microbiol.">
        <title>The Global Catalogue of Microorganisms (GCM) 10K type strain sequencing project: providing services to taxonomists for standard genome sequencing and annotation.</title>
        <authorList>
            <consortium name="The Broad Institute Genomics Platform"/>
            <consortium name="The Broad Institute Genome Sequencing Center for Infectious Disease"/>
            <person name="Wu L."/>
            <person name="Ma J."/>
        </authorList>
    </citation>
    <scope>NUCLEOTIDE SEQUENCE [LARGE SCALE GENOMIC DNA]</scope>
    <source>
        <strain evidence="5">CGMCC 1.15774</strain>
    </source>
</reference>
<evidence type="ECO:0000313" key="4">
    <source>
        <dbReference type="EMBL" id="MFC4220514.1"/>
    </source>
</evidence>
<evidence type="ECO:0000259" key="3">
    <source>
        <dbReference type="Pfam" id="PF13439"/>
    </source>
</evidence>
<organism evidence="4 5">
    <name type="scientific">Flagellimonas marina</name>
    <dbReference type="NCBI Taxonomy" id="1775168"/>
    <lineage>
        <taxon>Bacteria</taxon>
        <taxon>Pseudomonadati</taxon>
        <taxon>Bacteroidota</taxon>
        <taxon>Flavobacteriia</taxon>
        <taxon>Flavobacteriales</taxon>
        <taxon>Flavobacteriaceae</taxon>
        <taxon>Flagellimonas</taxon>
    </lineage>
</organism>
<evidence type="ECO:0000256" key="1">
    <source>
        <dbReference type="ARBA" id="ARBA00022679"/>
    </source>
</evidence>
<keyword evidence="4" id="KW-0328">Glycosyltransferase</keyword>
<evidence type="ECO:0000313" key="5">
    <source>
        <dbReference type="Proteomes" id="UP001595841"/>
    </source>
</evidence>
<comment type="caution">
    <text evidence="4">The sequence shown here is derived from an EMBL/GenBank/DDBJ whole genome shotgun (WGS) entry which is preliminary data.</text>
</comment>